<protein>
    <recommendedName>
        <fullName evidence="5">Chaperone of endosialidase</fullName>
    </recommendedName>
</protein>
<feature type="chain" id="PRO_5012278583" description="Chaperone of endosialidase" evidence="2">
    <location>
        <begin position="18"/>
        <end position="387"/>
    </location>
</feature>
<keyword evidence="4" id="KW-1185">Reference proteome</keyword>
<name>A0A1T4TLQ8_9BACT</name>
<evidence type="ECO:0008006" key="5">
    <source>
        <dbReference type="Google" id="ProtNLM"/>
    </source>
</evidence>
<feature type="coiled-coil region" evidence="1">
    <location>
        <begin position="358"/>
        <end position="385"/>
    </location>
</feature>
<dbReference type="EMBL" id="FUWZ01000005">
    <property type="protein sequence ID" value="SKA41248.1"/>
    <property type="molecule type" value="Genomic_DNA"/>
</dbReference>
<evidence type="ECO:0000256" key="1">
    <source>
        <dbReference type="SAM" id="Coils"/>
    </source>
</evidence>
<reference evidence="4" key="1">
    <citation type="submission" date="2017-02" db="EMBL/GenBank/DDBJ databases">
        <authorList>
            <person name="Varghese N."/>
            <person name="Submissions S."/>
        </authorList>
    </citation>
    <scope>NUCLEOTIDE SEQUENCE [LARGE SCALE GENOMIC DNA]</scope>
    <source>
        <strain evidence="4">DSM 22224</strain>
    </source>
</reference>
<gene>
    <name evidence="3" type="ORF">SAMN04488128_105379</name>
</gene>
<dbReference type="Proteomes" id="UP000190367">
    <property type="component" value="Unassembled WGS sequence"/>
</dbReference>
<sequence length="387" mass="41009">MKIISLTVIALCSAVCAFSQTLQSITDNGNYTTKNVWIGMAPAGGVAENCLNIGGKIKLLGLAQTYTTGADGNQPTIFRSGIATMAYPFNAFDNLILQAGIQGKDILFVTGSTPRERLVVKSDGNIGIGTASPIAPLDIATSTNTFGLKIGDAAKSNIRIAGTTEGAEGYGLIQTFTNGTTAGGNLVLQRDGSGKVGIGLPSPRYVLHTVAYNNSGAAAALLWGQQYGVMIGVENNSPNYYALNVAGNVSPLGSGNTNEGARSLLSVRADGNVGIGTLNPGTYKLAVDGTVGARRIKVTQQTSWADFVFHENYRLPSLQELEGYIQQHKHLPDVPTAKEVQENGIDIGDMNATLLQKVEELTLYIIQLNKKNEALEKRVAEMEKQKK</sequence>
<organism evidence="3 4">
    <name type="scientific">Chitinophaga eiseniae</name>
    <dbReference type="NCBI Taxonomy" id="634771"/>
    <lineage>
        <taxon>Bacteria</taxon>
        <taxon>Pseudomonadati</taxon>
        <taxon>Bacteroidota</taxon>
        <taxon>Chitinophagia</taxon>
        <taxon>Chitinophagales</taxon>
        <taxon>Chitinophagaceae</taxon>
        <taxon>Chitinophaga</taxon>
    </lineage>
</organism>
<dbReference type="AlphaFoldDB" id="A0A1T4TLQ8"/>
<accession>A0A1T4TLQ8</accession>
<proteinExistence type="predicted"/>
<evidence type="ECO:0000313" key="3">
    <source>
        <dbReference type="EMBL" id="SKA41248.1"/>
    </source>
</evidence>
<dbReference type="STRING" id="634771.SAMN04488128_105379"/>
<keyword evidence="2" id="KW-0732">Signal</keyword>
<dbReference type="RefSeq" id="WP_143313137.1">
    <property type="nucleotide sequence ID" value="NZ_FUWZ01000005.1"/>
</dbReference>
<evidence type="ECO:0000256" key="2">
    <source>
        <dbReference type="SAM" id="SignalP"/>
    </source>
</evidence>
<dbReference type="OrthoDB" id="769954at2"/>
<evidence type="ECO:0000313" key="4">
    <source>
        <dbReference type="Proteomes" id="UP000190367"/>
    </source>
</evidence>
<keyword evidence="1" id="KW-0175">Coiled coil</keyword>
<feature type="signal peptide" evidence="2">
    <location>
        <begin position="1"/>
        <end position="17"/>
    </location>
</feature>